<feature type="repeat" description="Solcar" evidence="7">
    <location>
        <begin position="224"/>
        <end position="319"/>
    </location>
</feature>
<keyword evidence="3" id="KW-0813">Transport</keyword>
<dbReference type="GO" id="GO:0022857">
    <property type="term" value="F:transmembrane transporter activity"/>
    <property type="evidence" value="ECO:0007669"/>
    <property type="project" value="InterPro"/>
</dbReference>
<evidence type="ECO:0000256" key="5">
    <source>
        <dbReference type="ARBA" id="ARBA00022737"/>
    </source>
</evidence>
<dbReference type="GO" id="GO:0016020">
    <property type="term" value="C:membrane"/>
    <property type="evidence" value="ECO:0007669"/>
    <property type="project" value="UniProtKB-SubCell"/>
</dbReference>
<keyword evidence="6 7" id="KW-0472">Membrane</keyword>
<dbReference type="InterPro" id="IPR036259">
    <property type="entry name" value="MFS_trans_sf"/>
</dbReference>
<feature type="transmembrane region" description="Helical" evidence="8">
    <location>
        <begin position="374"/>
        <end position="394"/>
    </location>
</feature>
<dbReference type="PRINTS" id="PR00926">
    <property type="entry name" value="MITOCARRIER"/>
</dbReference>
<feature type="non-terminal residue" evidence="9">
    <location>
        <position position="628"/>
    </location>
</feature>
<feature type="repeat" description="Solcar" evidence="7">
    <location>
        <begin position="14"/>
        <end position="106"/>
    </location>
</feature>
<dbReference type="InterPro" id="IPR011701">
    <property type="entry name" value="MFS"/>
</dbReference>
<keyword evidence="10" id="KW-1185">Reference proteome</keyword>
<dbReference type="AlphaFoldDB" id="A0AAV5TPQ8"/>
<comment type="subcellular location">
    <subcellularLocation>
        <location evidence="1">Membrane</location>
        <topology evidence="1">Multi-pass membrane protein</topology>
    </subcellularLocation>
</comment>
<evidence type="ECO:0000256" key="6">
    <source>
        <dbReference type="ARBA" id="ARBA00023136"/>
    </source>
</evidence>
<keyword evidence="5" id="KW-0677">Repeat</keyword>
<feature type="transmembrane region" description="Helical" evidence="8">
    <location>
        <begin position="517"/>
        <end position="537"/>
    </location>
</feature>
<organism evidence="9 10">
    <name type="scientific">Pristionchus entomophagus</name>
    <dbReference type="NCBI Taxonomy" id="358040"/>
    <lineage>
        <taxon>Eukaryota</taxon>
        <taxon>Metazoa</taxon>
        <taxon>Ecdysozoa</taxon>
        <taxon>Nematoda</taxon>
        <taxon>Chromadorea</taxon>
        <taxon>Rhabditida</taxon>
        <taxon>Rhabditina</taxon>
        <taxon>Diplogasteromorpha</taxon>
        <taxon>Diplogasteroidea</taxon>
        <taxon>Neodiplogasteridae</taxon>
        <taxon>Pristionchus</taxon>
    </lineage>
</organism>
<evidence type="ECO:0000313" key="9">
    <source>
        <dbReference type="EMBL" id="GMS96331.1"/>
    </source>
</evidence>
<dbReference type="Proteomes" id="UP001432027">
    <property type="component" value="Unassembled WGS sequence"/>
</dbReference>
<dbReference type="InterPro" id="IPR002067">
    <property type="entry name" value="MCP"/>
</dbReference>
<dbReference type="Gene3D" id="1.20.1250.20">
    <property type="entry name" value="MFS general substrate transporter like domains"/>
    <property type="match status" value="2"/>
</dbReference>
<protein>
    <recommendedName>
        <fullName evidence="11">Mitochondrial carrier protein</fullName>
    </recommendedName>
</protein>
<dbReference type="SUPFAM" id="SSF103506">
    <property type="entry name" value="Mitochondrial carrier"/>
    <property type="match status" value="1"/>
</dbReference>
<evidence type="ECO:0008006" key="11">
    <source>
        <dbReference type="Google" id="ProtNLM"/>
    </source>
</evidence>
<evidence type="ECO:0000256" key="2">
    <source>
        <dbReference type="ARBA" id="ARBA00006375"/>
    </source>
</evidence>
<comment type="caution">
    <text evidence="9">The sequence shown here is derived from an EMBL/GenBank/DDBJ whole genome shotgun (WGS) entry which is preliminary data.</text>
</comment>
<dbReference type="InterPro" id="IPR018108">
    <property type="entry name" value="MCP_transmembrane"/>
</dbReference>
<dbReference type="Pfam" id="PF00153">
    <property type="entry name" value="Mito_carr"/>
    <property type="match status" value="3"/>
</dbReference>
<evidence type="ECO:0000256" key="7">
    <source>
        <dbReference type="PROSITE-ProRule" id="PRU00282"/>
    </source>
</evidence>
<proteinExistence type="inferred from homology"/>
<feature type="transmembrane region" description="Helical" evidence="8">
    <location>
        <begin position="609"/>
        <end position="627"/>
    </location>
</feature>
<evidence type="ECO:0000256" key="3">
    <source>
        <dbReference type="ARBA" id="ARBA00022448"/>
    </source>
</evidence>
<accession>A0AAV5TPQ8</accession>
<dbReference type="InterPro" id="IPR023395">
    <property type="entry name" value="MCP_dom_sf"/>
</dbReference>
<reference evidence="9" key="1">
    <citation type="submission" date="2023-10" db="EMBL/GenBank/DDBJ databases">
        <title>Genome assembly of Pristionchus species.</title>
        <authorList>
            <person name="Yoshida K."/>
            <person name="Sommer R.J."/>
        </authorList>
    </citation>
    <scope>NUCLEOTIDE SEQUENCE</scope>
    <source>
        <strain evidence="9">RS0144</strain>
    </source>
</reference>
<dbReference type="Pfam" id="PF07690">
    <property type="entry name" value="MFS_1"/>
    <property type="match status" value="1"/>
</dbReference>
<evidence type="ECO:0000313" key="10">
    <source>
        <dbReference type="Proteomes" id="UP001432027"/>
    </source>
</evidence>
<name>A0AAV5TPQ8_9BILA</name>
<keyword evidence="4 7" id="KW-0812">Transmembrane</keyword>
<evidence type="ECO:0000256" key="4">
    <source>
        <dbReference type="ARBA" id="ARBA00022692"/>
    </source>
</evidence>
<feature type="transmembrane region" description="Helical" evidence="8">
    <location>
        <begin position="338"/>
        <end position="362"/>
    </location>
</feature>
<dbReference type="SUPFAM" id="SSF103473">
    <property type="entry name" value="MFS general substrate transporter"/>
    <property type="match status" value="1"/>
</dbReference>
<feature type="transmembrane region" description="Helical" evidence="8">
    <location>
        <begin position="583"/>
        <end position="603"/>
    </location>
</feature>
<feature type="transmembrane region" description="Helical" evidence="8">
    <location>
        <begin position="308"/>
        <end position="332"/>
    </location>
</feature>
<evidence type="ECO:0000256" key="8">
    <source>
        <dbReference type="SAM" id="Phobius"/>
    </source>
</evidence>
<feature type="transmembrane region" description="Helical" evidence="8">
    <location>
        <begin position="549"/>
        <end position="571"/>
    </location>
</feature>
<gene>
    <name evidence="9" type="ORF">PENTCL1PPCAC_18506</name>
</gene>
<dbReference type="Gene3D" id="1.50.40.10">
    <property type="entry name" value="Mitochondrial carrier domain"/>
    <property type="match status" value="1"/>
</dbReference>
<dbReference type="PROSITE" id="PS50920">
    <property type="entry name" value="SOLCAR"/>
    <property type="match status" value="3"/>
</dbReference>
<sequence>MVGYNPEPISGKELTTSDQSEAGLASGIATRAIIQPLDVLKIRFQLQEEPIGGKRSGKYRSIIQSVRLITREEGLRAFWKGHIPAQGLSAVYGLVQFAAFEWFSKQITVNVGGLGKAGTDFLAGGIAGSLAMTAAMPLDVIRTRLVAQAQSAGGDVDYPSGKPRPVAYRGTLHAMVKIGRSEGAIGFFRGWLPSVAQVAPYTGLQFWFYNAICTRLDDLTGQHDSKLNQFLSGAGAGTLAKTVLYPLDMVRHRLQMNGFQRGSDFGSTSDYSRGMMRSVLHIVQREGAMGLFKGLWPSQLKAAANSGFAFLFYEILLIAPLLLLGAASLLVSSTDSKVVLLAVIVASASLQGAAWPVCVAYLQRWLSGGPMGVLFSLLSSTTTVGGLALAFMAGEEWRGVAERIGYSSFVLALFSWFVLDERELREEKRKEEGGDLLSSLKSIASSGAVWRLSVLYGLAMMTRTIAETWLPMFTHDATTIQYYFEIGGLIGSLASGAAVDAAARAAATGTEPAARHLLCATTSAMLIVTSWLVLALADTSSPPVWLQLASLSLCSGASVYASINVACLACATMAPCGRQSGAITAVVSFLAQIGSIVAGSPVAWLLQTAGRAALAPALSIGVVAVGGK</sequence>
<keyword evidence="8" id="KW-1133">Transmembrane helix</keyword>
<feature type="repeat" description="Solcar" evidence="7">
    <location>
        <begin position="115"/>
        <end position="215"/>
    </location>
</feature>
<dbReference type="PANTHER" id="PTHR24089">
    <property type="entry name" value="SOLUTE CARRIER FAMILY 25"/>
    <property type="match status" value="1"/>
</dbReference>
<comment type="similarity">
    <text evidence="2">Belongs to the mitochondrial carrier (TC 2.A.29) family.</text>
</comment>
<dbReference type="EMBL" id="BTSX01000004">
    <property type="protein sequence ID" value="GMS96331.1"/>
    <property type="molecule type" value="Genomic_DNA"/>
</dbReference>
<evidence type="ECO:0000256" key="1">
    <source>
        <dbReference type="ARBA" id="ARBA00004141"/>
    </source>
</evidence>